<reference evidence="1 2" key="1">
    <citation type="submission" date="2015-09" db="EMBL/GenBank/DDBJ databases">
        <title>Genome announcement of multiple Pseudomonas syringae strains.</title>
        <authorList>
            <person name="Thakur S."/>
            <person name="Wang P.W."/>
            <person name="Gong Y."/>
            <person name="Weir B.S."/>
            <person name="Guttman D.S."/>
        </authorList>
    </citation>
    <scope>NUCLEOTIDE SEQUENCE [LARGE SCALE GENOMIC DNA]</scope>
    <source>
        <strain evidence="1 2">ICMP9151</strain>
    </source>
</reference>
<evidence type="ECO:0000313" key="1">
    <source>
        <dbReference type="EMBL" id="KPY95153.1"/>
    </source>
</evidence>
<comment type="caution">
    <text evidence="1">The sequence shown here is derived from an EMBL/GenBank/DDBJ whole genome shotgun (WGS) entry which is preliminary data.</text>
</comment>
<dbReference type="EMBL" id="LJRO01000360">
    <property type="protein sequence ID" value="KPY95153.1"/>
    <property type="molecule type" value="Genomic_DNA"/>
</dbReference>
<name>A0AA40TU76_9PSED</name>
<gene>
    <name evidence="1" type="ORF">ALO43_01496</name>
</gene>
<proteinExistence type="predicted"/>
<sequence>MVMTYINLPSNQQAAISDVDETVLRAAVRKCLDEERIGPIHGLGLSDCGPYVGAKLRAFHQAITEYSKSKAHAKRERTGQDALRAGSDLVDAVQQMKGRLETERQEGELFFIDDQIRPPFHLGKRLSVPVSFRWRTSPSADWKHGYVTFVYDFSPQPSYTLPLPKRKPSAAKVERDLEGSRYREWECLKAQALFSMREFFRDGGDGDAVPEVFAVRPSPYGGGLNNFSCNFWQPERPAP</sequence>
<protein>
    <submittedName>
        <fullName evidence="1">Uncharacterized protein</fullName>
    </submittedName>
</protein>
<evidence type="ECO:0000313" key="2">
    <source>
        <dbReference type="Proteomes" id="UP000050523"/>
    </source>
</evidence>
<dbReference type="Proteomes" id="UP000050523">
    <property type="component" value="Unassembled WGS sequence"/>
</dbReference>
<dbReference type="AlphaFoldDB" id="A0AA40TU76"/>
<organism evidence="1 2">
    <name type="scientific">Pseudomonas tremae</name>
    <dbReference type="NCBI Taxonomy" id="200454"/>
    <lineage>
        <taxon>Bacteria</taxon>
        <taxon>Pseudomonadati</taxon>
        <taxon>Pseudomonadota</taxon>
        <taxon>Gammaproteobacteria</taxon>
        <taxon>Pseudomonadales</taxon>
        <taxon>Pseudomonadaceae</taxon>
        <taxon>Pseudomonas</taxon>
    </lineage>
</organism>
<accession>A0AA40TU76</accession>